<feature type="domain" description="Carrier" evidence="3">
    <location>
        <begin position="625"/>
        <end position="702"/>
    </location>
</feature>
<dbReference type="SUPFAM" id="SSF53474">
    <property type="entry name" value="alpha/beta-Hydrolases"/>
    <property type="match status" value="1"/>
</dbReference>
<keyword evidence="2" id="KW-0597">Phosphoprotein</keyword>
<evidence type="ECO:0000256" key="1">
    <source>
        <dbReference type="ARBA" id="ARBA00022450"/>
    </source>
</evidence>
<organism evidence="4 5">
    <name type="scientific">Metarhizium guizhouense (strain ARSEF 977)</name>
    <dbReference type="NCBI Taxonomy" id="1276136"/>
    <lineage>
        <taxon>Eukaryota</taxon>
        <taxon>Fungi</taxon>
        <taxon>Dikarya</taxon>
        <taxon>Ascomycota</taxon>
        <taxon>Pezizomycotina</taxon>
        <taxon>Sordariomycetes</taxon>
        <taxon>Hypocreomycetidae</taxon>
        <taxon>Hypocreales</taxon>
        <taxon>Clavicipitaceae</taxon>
        <taxon>Metarhizium</taxon>
    </lineage>
</organism>
<dbReference type="HOGENOM" id="CLU_000022_23_6_1"/>
<evidence type="ECO:0000313" key="5">
    <source>
        <dbReference type="Proteomes" id="UP000031192"/>
    </source>
</evidence>
<name>A0A0B4GJU6_METGA</name>
<dbReference type="GO" id="GO:0031957">
    <property type="term" value="F:very long-chain fatty acid-CoA ligase activity"/>
    <property type="evidence" value="ECO:0007669"/>
    <property type="project" value="TreeGrafter"/>
</dbReference>
<dbReference type="SMART" id="SM00823">
    <property type="entry name" value="PKS_PP"/>
    <property type="match status" value="1"/>
</dbReference>
<evidence type="ECO:0000313" key="4">
    <source>
        <dbReference type="EMBL" id="KID82818.1"/>
    </source>
</evidence>
<dbReference type="PROSITE" id="PS00455">
    <property type="entry name" value="AMP_BINDING"/>
    <property type="match status" value="1"/>
</dbReference>
<dbReference type="InterPro" id="IPR036736">
    <property type="entry name" value="ACP-like_sf"/>
</dbReference>
<comment type="caution">
    <text evidence="4">The sequence shown here is derived from an EMBL/GenBank/DDBJ whole genome shotgun (WGS) entry which is preliminary data.</text>
</comment>
<dbReference type="PANTHER" id="PTHR24096:SF267">
    <property type="entry name" value="MALONATE--COA LIGASE ACSF3, MITOCHONDRIAL"/>
    <property type="match status" value="1"/>
</dbReference>
<dbReference type="InterPro" id="IPR020845">
    <property type="entry name" value="AMP-binding_CS"/>
</dbReference>
<dbReference type="Pfam" id="PF00501">
    <property type="entry name" value="AMP-binding"/>
    <property type="match status" value="1"/>
</dbReference>
<evidence type="ECO:0000256" key="2">
    <source>
        <dbReference type="ARBA" id="ARBA00022553"/>
    </source>
</evidence>
<gene>
    <name evidence="4" type="ORF">MGU_09910</name>
</gene>
<dbReference type="SUPFAM" id="SSF47336">
    <property type="entry name" value="ACP-like"/>
    <property type="match status" value="1"/>
</dbReference>
<dbReference type="Gene3D" id="3.40.50.1820">
    <property type="entry name" value="alpha/beta hydrolase"/>
    <property type="match status" value="1"/>
</dbReference>
<keyword evidence="5" id="KW-1185">Reference proteome</keyword>
<dbReference type="InterPro" id="IPR009081">
    <property type="entry name" value="PP-bd_ACP"/>
</dbReference>
<protein>
    <submittedName>
        <fullName evidence="4">TdiA, AMP-binding &amp; Acyl-protein synthetase</fullName>
    </submittedName>
</protein>
<keyword evidence="1" id="KW-0596">Phosphopantetheine</keyword>
<dbReference type="AlphaFoldDB" id="A0A0B4GJU6"/>
<dbReference type="Gene3D" id="3.40.50.12780">
    <property type="entry name" value="N-terminal domain of ligase-like"/>
    <property type="match status" value="1"/>
</dbReference>
<dbReference type="Pfam" id="PF00550">
    <property type="entry name" value="PP-binding"/>
    <property type="match status" value="1"/>
</dbReference>
<dbReference type="InterPro" id="IPR020806">
    <property type="entry name" value="PKS_PP-bd"/>
</dbReference>
<sequence>MALLHQLASWLMGRKFLTASGSRTMAKRQSPINPSFSELESENVCLQDILKARATSNRGAVICYFTGDTTTAKVLSCLELYTEASQYSRIIRKLPGFRDGKPVLLHLDEQWDAIVWFWAVLLANGLPVLSPPLSHIDDHRDRHIWGLSDLLQSPICITRKKLSYLFDGAKHSLQVHTIEALCCDTAWTQQHGSTTMTASATQSEQQSSFLQYKGGQGLAMLMLTSGSTGNAKAVCLSHRQVLAAISGKAAVRPLPTDGPFLNWIGLDHVASLVEIHLQALWLGVDQVHVNAADVVSRPQVLLDLLTRHRICRTFAPNFFLARLVSMTEQEFDFEQKDTPWELSNLKVVASGGESNDIQTCFAASSLFRRYGASHNVITPGFGMTETCAGSIFNLSCPDYDITQGYASASLGKCIRGIEMRVMVGSRLATTDEIGDLEVRGDVVFNGYYRDAGATAEAFPWKDEWFRTGDEACIDPAGNLRLFGRKKEVININGIKIVIADISSLLDKALGNKTSRLMLFPSRAVHTEQITIAYVPRDWPQKSDEMAEIDELAIQTCLAGFYARPLVFSISQASLPLLPISSLGKVSRSKMTSLFEDGVFDEDVAIYRQKLAAHKKDKNQDASPSMAATESEILLLDDFAKILGINLDTLDPETRLYDVGFTSMDLIRLKRRIDTRLGMTVPVITLMKHPTARSLARALDSEPCLDNWSEKPKQSMTDYDPVVILKPSGTKTPLWLIHPGVGEVLVFVGLAQHLADDDRPIYALRARGFEPGQGRFSSIGETVDTYVEAIRQRQPQGPYALAGYSYGAMLAFEIAKRIEAETAGTADSLVRFLGSFNLPPHVKSRMRQLGWNMCLLHLTQFLGLTTEEDVEDMAGDPGFSTAAREDSLAQVLGASDRHRMDDLGLGDAALARWADVAYGLQSMAREYEPSGRVDGIDVFHAIPLKQAAASREEWVDVHLSRWKNFSRTEPRMHAVGGAHYTMIAPDHVVGFAAKLKEALRARGI</sequence>
<dbReference type="Gene3D" id="1.10.1200.10">
    <property type="entry name" value="ACP-like"/>
    <property type="match status" value="1"/>
</dbReference>
<accession>A0A0B4GJU6</accession>
<dbReference type="SUPFAM" id="SSF56801">
    <property type="entry name" value="Acetyl-CoA synthetase-like"/>
    <property type="match status" value="1"/>
</dbReference>
<dbReference type="Proteomes" id="UP000031192">
    <property type="component" value="Unassembled WGS sequence"/>
</dbReference>
<dbReference type="PROSITE" id="PS50075">
    <property type="entry name" value="CARRIER"/>
    <property type="match status" value="1"/>
</dbReference>
<dbReference type="PANTHER" id="PTHR24096">
    <property type="entry name" value="LONG-CHAIN-FATTY-ACID--COA LIGASE"/>
    <property type="match status" value="1"/>
</dbReference>
<dbReference type="InterPro" id="IPR001031">
    <property type="entry name" value="Thioesterase"/>
</dbReference>
<dbReference type="GO" id="GO:0031177">
    <property type="term" value="F:phosphopantetheine binding"/>
    <property type="evidence" value="ECO:0007669"/>
    <property type="project" value="InterPro"/>
</dbReference>
<evidence type="ECO:0000259" key="3">
    <source>
        <dbReference type="PROSITE" id="PS50075"/>
    </source>
</evidence>
<dbReference type="OrthoDB" id="10253869at2759"/>
<dbReference type="InterPro" id="IPR029058">
    <property type="entry name" value="AB_hydrolase_fold"/>
</dbReference>
<dbReference type="GO" id="GO:0006633">
    <property type="term" value="P:fatty acid biosynthetic process"/>
    <property type="evidence" value="ECO:0007669"/>
    <property type="project" value="TreeGrafter"/>
</dbReference>
<proteinExistence type="predicted"/>
<dbReference type="InterPro" id="IPR000873">
    <property type="entry name" value="AMP-dep_synth/lig_dom"/>
</dbReference>
<dbReference type="InterPro" id="IPR042099">
    <property type="entry name" value="ANL_N_sf"/>
</dbReference>
<dbReference type="EMBL" id="AZNH01000074">
    <property type="protein sequence ID" value="KID82818.1"/>
    <property type="molecule type" value="Genomic_DNA"/>
</dbReference>
<reference evidence="4 5" key="1">
    <citation type="journal article" date="2014" name="Proc. Natl. Acad. Sci. U.S.A.">
        <title>Trajectory and genomic determinants of fungal-pathogen speciation and host adaptation.</title>
        <authorList>
            <person name="Hu X."/>
            <person name="Xiao G."/>
            <person name="Zheng P."/>
            <person name="Shang Y."/>
            <person name="Su Y."/>
            <person name="Zhang X."/>
            <person name="Liu X."/>
            <person name="Zhan S."/>
            <person name="St Leger R.J."/>
            <person name="Wang C."/>
        </authorList>
    </citation>
    <scope>NUCLEOTIDE SEQUENCE [LARGE SCALE GENOMIC DNA]</scope>
    <source>
        <strain evidence="4 5">ARSEF 977</strain>
    </source>
</reference>
<dbReference type="Pfam" id="PF00975">
    <property type="entry name" value="Thioesterase"/>
    <property type="match status" value="1"/>
</dbReference>